<dbReference type="Proteomes" id="UP001469553">
    <property type="component" value="Unassembled WGS sequence"/>
</dbReference>
<proteinExistence type="predicted"/>
<organism evidence="2 3">
    <name type="scientific">Ameca splendens</name>
    <dbReference type="NCBI Taxonomy" id="208324"/>
    <lineage>
        <taxon>Eukaryota</taxon>
        <taxon>Metazoa</taxon>
        <taxon>Chordata</taxon>
        <taxon>Craniata</taxon>
        <taxon>Vertebrata</taxon>
        <taxon>Euteleostomi</taxon>
        <taxon>Actinopterygii</taxon>
        <taxon>Neopterygii</taxon>
        <taxon>Teleostei</taxon>
        <taxon>Neoteleostei</taxon>
        <taxon>Acanthomorphata</taxon>
        <taxon>Ovalentaria</taxon>
        <taxon>Atherinomorphae</taxon>
        <taxon>Cyprinodontiformes</taxon>
        <taxon>Goodeidae</taxon>
        <taxon>Ameca</taxon>
    </lineage>
</organism>
<sequence>MTQEPRNGPQDHNPPSQLGIASPYLANGSPQCGEPNTQDALENRVVGGLAGGQNLLADTGPMEVGSGTGTSRLHGRVLVRRGGVILGLWCRSLEGGQVSLGEAEVMESNRSQQSLTGNLGNGVEVRVQ</sequence>
<dbReference type="EMBL" id="JAHRIP010020540">
    <property type="protein sequence ID" value="MEQ2288235.1"/>
    <property type="molecule type" value="Genomic_DNA"/>
</dbReference>
<feature type="region of interest" description="Disordered" evidence="1">
    <location>
        <begin position="1"/>
        <end position="38"/>
    </location>
</feature>
<protein>
    <submittedName>
        <fullName evidence="2">Uncharacterized protein</fullName>
    </submittedName>
</protein>
<feature type="compositionally biased region" description="Polar residues" evidence="1">
    <location>
        <begin position="28"/>
        <end position="38"/>
    </location>
</feature>
<gene>
    <name evidence="2" type="ORF">AMECASPLE_020610</name>
</gene>
<evidence type="ECO:0000256" key="1">
    <source>
        <dbReference type="SAM" id="MobiDB-lite"/>
    </source>
</evidence>
<name>A0ABV0Y382_9TELE</name>
<comment type="caution">
    <text evidence="2">The sequence shown here is derived from an EMBL/GenBank/DDBJ whole genome shotgun (WGS) entry which is preliminary data.</text>
</comment>
<feature type="region of interest" description="Disordered" evidence="1">
    <location>
        <begin position="52"/>
        <end position="71"/>
    </location>
</feature>
<evidence type="ECO:0000313" key="2">
    <source>
        <dbReference type="EMBL" id="MEQ2288235.1"/>
    </source>
</evidence>
<evidence type="ECO:0000313" key="3">
    <source>
        <dbReference type="Proteomes" id="UP001469553"/>
    </source>
</evidence>
<reference evidence="2 3" key="1">
    <citation type="submission" date="2021-06" db="EMBL/GenBank/DDBJ databases">
        <authorList>
            <person name="Palmer J.M."/>
        </authorList>
    </citation>
    <scope>NUCLEOTIDE SEQUENCE [LARGE SCALE GENOMIC DNA]</scope>
    <source>
        <strain evidence="2 3">AS_MEX2019</strain>
        <tissue evidence="2">Muscle</tissue>
    </source>
</reference>
<keyword evidence="3" id="KW-1185">Reference proteome</keyword>
<accession>A0ABV0Y382</accession>